<evidence type="ECO:0000259" key="3">
    <source>
        <dbReference type="Pfam" id="PF01467"/>
    </source>
</evidence>
<dbReference type="Proteomes" id="UP000176308">
    <property type="component" value="Unassembled WGS sequence"/>
</dbReference>
<comment type="caution">
    <text evidence="4">The sequence shown here is derived from an EMBL/GenBank/DDBJ whole genome shotgun (WGS) entry which is preliminary data.</text>
</comment>
<proteinExistence type="predicted"/>
<dbReference type="Pfam" id="PF01467">
    <property type="entry name" value="CTP_transf_like"/>
    <property type="match status" value="1"/>
</dbReference>
<dbReference type="InterPro" id="IPR004821">
    <property type="entry name" value="Cyt_trans-like"/>
</dbReference>
<keyword evidence="1" id="KW-0808">Transferase</keyword>
<keyword evidence="2" id="KW-0548">Nucleotidyltransferase</keyword>
<reference evidence="4 5" key="1">
    <citation type="journal article" date="2016" name="Nat. Commun.">
        <title>Thousands of microbial genomes shed light on interconnected biogeochemical processes in an aquifer system.</title>
        <authorList>
            <person name="Anantharaman K."/>
            <person name="Brown C.T."/>
            <person name="Hug L.A."/>
            <person name="Sharon I."/>
            <person name="Castelle C.J."/>
            <person name="Probst A.J."/>
            <person name="Thomas B.C."/>
            <person name="Singh A."/>
            <person name="Wilkins M.J."/>
            <person name="Karaoz U."/>
            <person name="Brodie E.L."/>
            <person name="Williams K.H."/>
            <person name="Hubbard S.S."/>
            <person name="Banfield J.F."/>
        </authorList>
    </citation>
    <scope>NUCLEOTIDE SEQUENCE [LARGE SCALE GENOMIC DNA]</scope>
</reference>
<dbReference type="GO" id="GO:0016779">
    <property type="term" value="F:nucleotidyltransferase activity"/>
    <property type="evidence" value="ECO:0007669"/>
    <property type="project" value="UniProtKB-KW"/>
</dbReference>
<dbReference type="Gene3D" id="3.40.50.620">
    <property type="entry name" value="HUPs"/>
    <property type="match status" value="1"/>
</dbReference>
<dbReference type="InterPro" id="IPR050385">
    <property type="entry name" value="Archaeal_FAD_synthase"/>
</dbReference>
<dbReference type="PANTHER" id="PTHR43793">
    <property type="entry name" value="FAD SYNTHASE"/>
    <property type="match status" value="1"/>
</dbReference>
<dbReference type="InterPro" id="IPR014729">
    <property type="entry name" value="Rossmann-like_a/b/a_fold"/>
</dbReference>
<gene>
    <name evidence="4" type="ORF">A2904_01050</name>
</gene>
<organism evidence="4 5">
    <name type="scientific">Candidatus Staskawiczbacteria bacterium RIFCSPLOWO2_01_FULL_33_9</name>
    <dbReference type="NCBI Taxonomy" id="1802211"/>
    <lineage>
        <taxon>Bacteria</taxon>
        <taxon>Candidatus Staskawicziibacteriota</taxon>
    </lineage>
</organism>
<dbReference type="SUPFAM" id="SSF52374">
    <property type="entry name" value="Nucleotidylyl transferase"/>
    <property type="match status" value="1"/>
</dbReference>
<evidence type="ECO:0000256" key="1">
    <source>
        <dbReference type="ARBA" id="ARBA00022679"/>
    </source>
</evidence>
<feature type="domain" description="Cytidyltransferase-like" evidence="3">
    <location>
        <begin position="9"/>
        <end position="104"/>
    </location>
</feature>
<evidence type="ECO:0000313" key="4">
    <source>
        <dbReference type="EMBL" id="OGZ71068.1"/>
    </source>
</evidence>
<accession>A0A1G2IAE6</accession>
<protein>
    <recommendedName>
        <fullName evidence="3">Cytidyltransferase-like domain-containing protein</fullName>
    </recommendedName>
</protein>
<dbReference type="PANTHER" id="PTHR43793:SF1">
    <property type="entry name" value="FAD SYNTHASE"/>
    <property type="match status" value="1"/>
</dbReference>
<name>A0A1G2IAE6_9BACT</name>
<dbReference type="EMBL" id="MHOX01000016">
    <property type="protein sequence ID" value="OGZ71068.1"/>
    <property type="molecule type" value="Genomic_DNA"/>
</dbReference>
<dbReference type="NCBIfam" id="TIGR00125">
    <property type="entry name" value="cyt_tran_rel"/>
    <property type="match status" value="1"/>
</dbReference>
<evidence type="ECO:0000313" key="5">
    <source>
        <dbReference type="Proteomes" id="UP000176308"/>
    </source>
</evidence>
<evidence type="ECO:0000256" key="2">
    <source>
        <dbReference type="ARBA" id="ARBA00022695"/>
    </source>
</evidence>
<dbReference type="AlphaFoldDB" id="A0A1G2IAE6"/>
<sequence>MEAKKIIITSGFFNPIHIGHINLIKEAKKLGDFLVVIVNNDEQVKIKGSIPFMSEQERIEIIKELKHADDVFLAIDKDKSVAKSLEFIAKKYEGDLYFAKGGDRNSSNIPESETKVCQEFNIKIINGVGGGKVQSSSGLLSKINIK</sequence>